<dbReference type="InterPro" id="IPR002563">
    <property type="entry name" value="Flavin_Rdtase-like_dom"/>
</dbReference>
<organism evidence="3 4">
    <name type="scientific">Pseudonocardia oceani</name>
    <dbReference type="NCBI Taxonomy" id="2792013"/>
    <lineage>
        <taxon>Bacteria</taxon>
        <taxon>Bacillati</taxon>
        <taxon>Actinomycetota</taxon>
        <taxon>Actinomycetes</taxon>
        <taxon>Pseudonocardiales</taxon>
        <taxon>Pseudonocardiaceae</taxon>
        <taxon>Pseudonocardia</taxon>
    </lineage>
</organism>
<accession>A0ABS6U4D2</accession>
<protein>
    <submittedName>
        <fullName evidence="3">Flavin reductase family protein</fullName>
    </submittedName>
</protein>
<keyword evidence="1" id="KW-0560">Oxidoreductase</keyword>
<keyword evidence="4" id="KW-1185">Reference proteome</keyword>
<feature type="domain" description="Flavin reductase like" evidence="2">
    <location>
        <begin position="38"/>
        <end position="182"/>
    </location>
</feature>
<dbReference type="Pfam" id="PF01613">
    <property type="entry name" value="Flavin_Reduct"/>
    <property type="match status" value="1"/>
</dbReference>
<dbReference type="PANTHER" id="PTHR30466:SF11">
    <property type="entry name" value="FLAVIN-DEPENDENT MONOOXYGENASE, REDUCTASE SUBUNIT HSAB"/>
    <property type="match status" value="1"/>
</dbReference>
<gene>
    <name evidence="3" type="ORF">I4I82_05270</name>
</gene>
<evidence type="ECO:0000313" key="3">
    <source>
        <dbReference type="EMBL" id="MBW0127088.1"/>
    </source>
</evidence>
<reference evidence="3 4" key="1">
    <citation type="submission" date="2020-11" db="EMBL/GenBank/DDBJ databases">
        <title>Pseudonocardia abyssalis sp. nov. and Pseudonocardia oceani sp. nov., description and phylogenomic analysis of two novel actinomycetes isolated from the deep Southern Ocean.</title>
        <authorList>
            <person name="Parra J."/>
        </authorList>
    </citation>
    <scope>NUCLEOTIDE SEQUENCE [LARGE SCALE GENOMIC DNA]</scope>
    <source>
        <strain evidence="4">KRD185</strain>
    </source>
</reference>
<evidence type="ECO:0000256" key="1">
    <source>
        <dbReference type="ARBA" id="ARBA00023002"/>
    </source>
</evidence>
<evidence type="ECO:0000259" key="2">
    <source>
        <dbReference type="SMART" id="SM00903"/>
    </source>
</evidence>
<comment type="caution">
    <text evidence="3">The sequence shown here is derived from an EMBL/GenBank/DDBJ whole genome shotgun (WGS) entry which is preliminary data.</text>
</comment>
<dbReference type="PANTHER" id="PTHR30466">
    <property type="entry name" value="FLAVIN REDUCTASE"/>
    <property type="match status" value="1"/>
</dbReference>
<dbReference type="SMART" id="SM00903">
    <property type="entry name" value="Flavin_Reduct"/>
    <property type="match status" value="1"/>
</dbReference>
<sequence length="201" mass="21466">MSSRPVSPDELTRARTVRAHAHHQVDPGQDGREFRRVLGSFCSGITILTASVDGEPVGMTCQSFFSVSLDPPLVSFCVSRSSTTYPVLREADGFVVNVLGTDQELLSSHFAARGADRWTGVDWSPSSITGSPVLADSLAVLDCAVDAEIAAGDHILVVARVLGMRARDDAGPLLYYRGAYRRLHDAVRPTGAAALRRGGAE</sequence>
<dbReference type="Proteomes" id="UP000694300">
    <property type="component" value="Unassembled WGS sequence"/>
</dbReference>
<dbReference type="InterPro" id="IPR050268">
    <property type="entry name" value="NADH-dep_flavin_reductase"/>
</dbReference>
<name>A0ABS6U4D2_9PSEU</name>
<dbReference type="EMBL" id="JADQDF010000001">
    <property type="protein sequence ID" value="MBW0127088.1"/>
    <property type="molecule type" value="Genomic_DNA"/>
</dbReference>
<evidence type="ECO:0000313" key="4">
    <source>
        <dbReference type="Proteomes" id="UP000694300"/>
    </source>
</evidence>
<proteinExistence type="predicted"/>